<dbReference type="EMBL" id="KE525414">
    <property type="protein sequence ID" value="KFB53133.1"/>
    <property type="molecule type" value="Genomic_DNA"/>
</dbReference>
<gene>
    <name evidence="2" type="ORF">ZHAS_00021427</name>
</gene>
<dbReference type="Proteomes" id="UP000030765">
    <property type="component" value="Unassembled WGS sequence"/>
</dbReference>
<keyword evidence="2" id="KW-0808">Transferase</keyword>
<dbReference type="VEuPathDB" id="VectorBase:ASIC021427"/>
<proteinExistence type="predicted"/>
<accession>A0A084WSD9</accession>
<dbReference type="EnsemblMetazoa" id="ASIC021427-RA">
    <property type="protein sequence ID" value="ASIC021427-PA"/>
    <property type="gene ID" value="ASIC021427"/>
</dbReference>
<evidence type="ECO:0000313" key="4">
    <source>
        <dbReference type="Proteomes" id="UP000030765"/>
    </source>
</evidence>
<feature type="compositionally biased region" description="Polar residues" evidence="1">
    <location>
        <begin position="20"/>
        <end position="37"/>
    </location>
</feature>
<evidence type="ECO:0000313" key="3">
    <source>
        <dbReference type="EnsemblMetazoa" id="ASIC021427-PA"/>
    </source>
</evidence>
<feature type="region of interest" description="Disordered" evidence="1">
    <location>
        <begin position="14"/>
        <end position="43"/>
    </location>
</feature>
<evidence type="ECO:0000256" key="1">
    <source>
        <dbReference type="SAM" id="MobiDB-lite"/>
    </source>
</evidence>
<dbReference type="EMBL" id="ATLV01026475">
    <property type="status" value="NOT_ANNOTATED_CDS"/>
    <property type="molecule type" value="Genomic_DNA"/>
</dbReference>
<sequence length="166" mass="19093">MLWSWLENRERKSRLPVVPSQRQATASVYASQESSPLGTFRSGERSIRARNKARLVNDRLRGLVMLRESRANEHKPPIYRHFVCVCPKSSHRPDRVRTKPNGRDGIQGLLENRRVRLSISVELSCCVPPMLYRCHFEMQIAGHVRLEATLNVQLSGAKLPRTKPEK</sequence>
<name>A0A084WSD9_ANOSI</name>
<keyword evidence="4" id="KW-1185">Reference proteome</keyword>
<dbReference type="AlphaFoldDB" id="A0A084WSD9"/>
<evidence type="ECO:0000313" key="2">
    <source>
        <dbReference type="EMBL" id="KFB53133.1"/>
    </source>
</evidence>
<dbReference type="GO" id="GO:0016740">
    <property type="term" value="F:transferase activity"/>
    <property type="evidence" value="ECO:0007669"/>
    <property type="project" value="UniProtKB-KW"/>
</dbReference>
<reference evidence="2 4" key="1">
    <citation type="journal article" date="2014" name="BMC Genomics">
        <title>Genome sequence of Anopheles sinensis provides insight into genetics basis of mosquito competence for malaria parasites.</title>
        <authorList>
            <person name="Zhou D."/>
            <person name="Zhang D."/>
            <person name="Ding G."/>
            <person name="Shi L."/>
            <person name="Hou Q."/>
            <person name="Ye Y."/>
            <person name="Xu Y."/>
            <person name="Zhou H."/>
            <person name="Xiong C."/>
            <person name="Li S."/>
            <person name="Yu J."/>
            <person name="Hong S."/>
            <person name="Yu X."/>
            <person name="Zou P."/>
            <person name="Chen C."/>
            <person name="Chang X."/>
            <person name="Wang W."/>
            <person name="Lv Y."/>
            <person name="Sun Y."/>
            <person name="Ma L."/>
            <person name="Shen B."/>
            <person name="Zhu C."/>
        </authorList>
    </citation>
    <scope>NUCLEOTIDE SEQUENCE [LARGE SCALE GENOMIC DNA]</scope>
</reference>
<reference evidence="3" key="2">
    <citation type="submission" date="2020-05" db="UniProtKB">
        <authorList>
            <consortium name="EnsemblMetazoa"/>
        </authorList>
    </citation>
    <scope>IDENTIFICATION</scope>
</reference>
<protein>
    <submittedName>
        <fullName evidence="2 3">Acetyl-CoA acetyltransferase</fullName>
    </submittedName>
</protein>
<organism evidence="2">
    <name type="scientific">Anopheles sinensis</name>
    <name type="common">Mosquito</name>
    <dbReference type="NCBI Taxonomy" id="74873"/>
    <lineage>
        <taxon>Eukaryota</taxon>
        <taxon>Metazoa</taxon>
        <taxon>Ecdysozoa</taxon>
        <taxon>Arthropoda</taxon>
        <taxon>Hexapoda</taxon>
        <taxon>Insecta</taxon>
        <taxon>Pterygota</taxon>
        <taxon>Neoptera</taxon>
        <taxon>Endopterygota</taxon>
        <taxon>Diptera</taxon>
        <taxon>Nematocera</taxon>
        <taxon>Culicoidea</taxon>
        <taxon>Culicidae</taxon>
        <taxon>Anophelinae</taxon>
        <taxon>Anopheles</taxon>
    </lineage>
</organism>